<evidence type="ECO:0000313" key="1">
    <source>
        <dbReference type="EMBL" id="MBA9088731.1"/>
    </source>
</evidence>
<gene>
    <name evidence="1" type="ORF">FHR92_005249</name>
</gene>
<dbReference type="EMBL" id="JACJIP010000066">
    <property type="protein sequence ID" value="MBA9088731.1"/>
    <property type="molecule type" value="Genomic_DNA"/>
</dbReference>
<dbReference type="Gene3D" id="3.40.50.300">
    <property type="entry name" value="P-loop containing nucleotide triphosphate hydrolases"/>
    <property type="match status" value="1"/>
</dbReference>
<comment type="caution">
    <text evidence="1">The sequence shown here is derived from an EMBL/GenBank/DDBJ whole genome shotgun (WGS) entry which is preliminary data.</text>
</comment>
<proteinExistence type="predicted"/>
<evidence type="ECO:0000313" key="2">
    <source>
        <dbReference type="Proteomes" id="UP000567067"/>
    </source>
</evidence>
<dbReference type="AlphaFoldDB" id="A0A7W3XUK3"/>
<sequence>MSDLITCQGIINRRRELWEAHHNIEQDMEYRESVAQYLLDHPEARAEVRENPEYLIELLFVIVDKDKQTVPYFLNDAQQLFLEKLNTAIVDFKAGRRLHLKFLVLKGRQQGFTSFITAYQLACTITRKNFEGFTAADEDSNATVIFENKAKYPYGALPESIKPTEKFNNRKQLLFDKLHSSWEVKTASRNMGRSRTINFFHGSEVAFWRDGISGVQAGLGEALTKDAIQIYESTANGYNEYKDLWDSGSWENCFFAWWLTPEYRMRYESPEREEWFVLQVDEAAGWIWERCRWLRDVIKLDWQQVYWYYVKYAGYIDKELIKQEYPCSPLEAFLASGRCIFDQEILVMRIEYLKRIYAQQPPKRGCFRFKWRDPESQDRIIDDSIEWVDQKDGPIVLYEDVRPGYPYVIGGDTKGEGKDKYAGTVINNVTGKRCASLHWSLSNSKPFTWQMYCLGRHFNTALIGVEMNFNTAPIEELQRLKYPKQYIRQQYDSMGKPAQRKFGWKTDGNTRPLIIDKEIDLIENNIELFSDVTMLEECLTFIYDENGRPDAESGKNDDLLISDMIANEIRSQQSFIVSEQVVGAKPLPFPFQGNDDNEGGGYLEW</sequence>
<dbReference type="RefSeq" id="WP_182540507.1">
    <property type="nucleotide sequence ID" value="NZ_JACJIP010000066.1"/>
</dbReference>
<dbReference type="Gene3D" id="3.30.420.240">
    <property type="match status" value="1"/>
</dbReference>
<dbReference type="Proteomes" id="UP000567067">
    <property type="component" value="Unassembled WGS sequence"/>
</dbReference>
<protein>
    <recommendedName>
        <fullName evidence="3">Terminase</fullName>
    </recommendedName>
</protein>
<name>A0A7W3XUK3_9BACL</name>
<dbReference type="InterPro" id="IPR027417">
    <property type="entry name" value="P-loop_NTPase"/>
</dbReference>
<reference evidence="1 2" key="1">
    <citation type="submission" date="2020-08" db="EMBL/GenBank/DDBJ databases">
        <title>Genomic Encyclopedia of Type Strains, Phase III (KMG-III): the genomes of soil and plant-associated and newly described type strains.</title>
        <authorList>
            <person name="Whitman W."/>
        </authorList>
    </citation>
    <scope>NUCLEOTIDE SEQUENCE [LARGE SCALE GENOMIC DNA]</scope>
    <source>
        <strain evidence="1 2">CECT 8693</strain>
    </source>
</reference>
<evidence type="ECO:0008006" key="3">
    <source>
        <dbReference type="Google" id="ProtNLM"/>
    </source>
</evidence>
<organism evidence="1 2">
    <name type="scientific">Fontibacillus solani</name>
    <dbReference type="NCBI Taxonomy" id="1572857"/>
    <lineage>
        <taxon>Bacteria</taxon>
        <taxon>Bacillati</taxon>
        <taxon>Bacillota</taxon>
        <taxon>Bacilli</taxon>
        <taxon>Bacillales</taxon>
        <taxon>Paenibacillaceae</taxon>
        <taxon>Fontibacillus</taxon>
    </lineage>
</organism>
<accession>A0A7W3XUK3</accession>
<keyword evidence="2" id="KW-1185">Reference proteome</keyword>